<organism evidence="3 4">
    <name type="scientific">Paracoccus shanxieyensis</name>
    <dbReference type="NCBI Taxonomy" id="2675752"/>
    <lineage>
        <taxon>Bacteria</taxon>
        <taxon>Pseudomonadati</taxon>
        <taxon>Pseudomonadota</taxon>
        <taxon>Alphaproteobacteria</taxon>
        <taxon>Rhodobacterales</taxon>
        <taxon>Paracoccaceae</taxon>
        <taxon>Paracoccus</taxon>
    </lineage>
</organism>
<keyword evidence="1" id="KW-0812">Transmembrane</keyword>
<name>A0A6L6IZ99_9RHOB</name>
<proteinExistence type="predicted"/>
<reference evidence="3 4" key="1">
    <citation type="submission" date="2019-11" db="EMBL/GenBank/DDBJ databases">
        <authorList>
            <person name="Dong K."/>
        </authorList>
    </citation>
    <scope>NUCLEOTIDE SEQUENCE [LARGE SCALE GENOMIC DNA]</scope>
    <source>
        <strain evidence="3 4">DK608</strain>
    </source>
</reference>
<keyword evidence="1" id="KW-1133">Transmembrane helix</keyword>
<dbReference type="GO" id="GO:0003700">
    <property type="term" value="F:DNA-binding transcription factor activity"/>
    <property type="evidence" value="ECO:0007669"/>
    <property type="project" value="InterPro"/>
</dbReference>
<dbReference type="Proteomes" id="UP000478740">
    <property type="component" value="Unassembled WGS sequence"/>
</dbReference>
<dbReference type="SUPFAM" id="SSF88946">
    <property type="entry name" value="Sigma2 domain of RNA polymerase sigma factors"/>
    <property type="match status" value="1"/>
</dbReference>
<feature type="transmembrane region" description="Helical" evidence="1">
    <location>
        <begin position="173"/>
        <end position="194"/>
    </location>
</feature>
<keyword evidence="1" id="KW-0472">Membrane</keyword>
<dbReference type="Gene3D" id="1.10.1740.10">
    <property type="match status" value="1"/>
</dbReference>
<sequence>MRGIPPTGCVDPRICACLDGRMLSQKDNPALSEARLLELHQLIARGSSGDRAAFDALYEVTSARLYAICLSLLPDRPLAEQALQRVYADIWRGTRRPNDSGTPALAWLDDQARASAAALLPPDAALPAMPADPTPVMPPARARNRLREELGMAQAPFSEVLDSRIRWWQRPQALLGAVVAVLVVAAVLLVPVIAPSGQAGWQTQVVSQPAGLRVDVSVHQRDLQIALQSGAAPVGRDWELWWMAPDGAAPVSLGLVPHEEGSVTRPLPQGLDAADGVQIALSDEPEGGAPAGVATGPIIAISTLSP</sequence>
<dbReference type="InterPro" id="IPR018764">
    <property type="entry name" value="RskA_C"/>
</dbReference>
<dbReference type="GO" id="GO:0005886">
    <property type="term" value="C:plasma membrane"/>
    <property type="evidence" value="ECO:0007669"/>
    <property type="project" value="InterPro"/>
</dbReference>
<dbReference type="GO" id="GO:0006352">
    <property type="term" value="P:DNA-templated transcription initiation"/>
    <property type="evidence" value="ECO:0007669"/>
    <property type="project" value="InterPro"/>
</dbReference>
<dbReference type="EMBL" id="WMII01000007">
    <property type="protein sequence ID" value="MTH64410.1"/>
    <property type="molecule type" value="Genomic_DNA"/>
</dbReference>
<keyword evidence="4" id="KW-1185">Reference proteome</keyword>
<evidence type="ECO:0000256" key="1">
    <source>
        <dbReference type="SAM" id="Phobius"/>
    </source>
</evidence>
<protein>
    <recommendedName>
        <fullName evidence="2">Anti-sigma K factor RskA C-terminal domain-containing protein</fullName>
    </recommendedName>
</protein>
<dbReference type="Pfam" id="PF10099">
    <property type="entry name" value="RskA_C"/>
    <property type="match status" value="1"/>
</dbReference>
<comment type="caution">
    <text evidence="3">The sequence shown here is derived from an EMBL/GenBank/DDBJ whole genome shotgun (WGS) entry which is preliminary data.</text>
</comment>
<feature type="domain" description="Anti-sigma K factor RskA C-terminal" evidence="2">
    <location>
        <begin position="177"/>
        <end position="298"/>
    </location>
</feature>
<dbReference type="AlphaFoldDB" id="A0A6L6IZ99"/>
<evidence type="ECO:0000313" key="4">
    <source>
        <dbReference type="Proteomes" id="UP000478740"/>
    </source>
</evidence>
<dbReference type="InterPro" id="IPR013325">
    <property type="entry name" value="RNA_pol_sigma_r2"/>
</dbReference>
<evidence type="ECO:0000259" key="2">
    <source>
        <dbReference type="Pfam" id="PF10099"/>
    </source>
</evidence>
<evidence type="ECO:0000313" key="3">
    <source>
        <dbReference type="EMBL" id="MTH64410.1"/>
    </source>
</evidence>
<accession>A0A6L6IZ99</accession>
<gene>
    <name evidence="3" type="ORF">GL284_09005</name>
</gene>